<dbReference type="GO" id="GO:0030435">
    <property type="term" value="P:sporulation resulting in formation of a cellular spore"/>
    <property type="evidence" value="ECO:0007669"/>
    <property type="project" value="InterPro"/>
</dbReference>
<evidence type="ECO:0000313" key="2">
    <source>
        <dbReference type="EMBL" id="CAB09514.1"/>
    </source>
</evidence>
<dbReference type="STRING" id="483913.AN935_06115"/>
<dbReference type="Pfam" id="PF07552">
    <property type="entry name" value="Coat_X"/>
    <property type="match status" value="1"/>
</dbReference>
<organism evidence="3 7">
    <name type="scientific">Bacillus subtilis</name>
    <dbReference type="NCBI Taxonomy" id="1423"/>
    <lineage>
        <taxon>Bacteria</taxon>
        <taxon>Bacillati</taxon>
        <taxon>Bacillota</taxon>
        <taxon>Bacilli</taxon>
        <taxon>Bacillales</taxon>
        <taxon>Bacillaceae</taxon>
        <taxon>Bacillus</taxon>
    </lineage>
</organism>
<dbReference type="Proteomes" id="UP000032247">
    <property type="component" value="Unassembled WGS sequence"/>
</dbReference>
<dbReference type="EMBL" id="Z96075">
    <property type="protein sequence ID" value="CAB09514.1"/>
    <property type="molecule type" value="Genomic_DNA"/>
</dbReference>
<evidence type="ECO:0000313" key="7">
    <source>
        <dbReference type="Proteomes" id="UP000032247"/>
    </source>
</evidence>
<dbReference type="EMBL" id="CP125292">
    <property type="protein sequence ID" value="WHM20842.1"/>
    <property type="molecule type" value="Genomic_DNA"/>
</dbReference>
<evidence type="ECO:0000313" key="5">
    <source>
        <dbReference type="EMBL" id="MBO3795924.1"/>
    </source>
</evidence>
<name>A0A0A0YBZ8_BACIU</name>
<reference evidence="4 8" key="4">
    <citation type="submission" date="2015-09" db="EMBL/GenBank/DDBJ databases">
        <title>Spore heat resistance.</title>
        <authorList>
            <person name="Boekhorst J."/>
            <person name="Berendsen E.M."/>
            <person name="Wells-Bennik M.H."/>
            <person name="Kuipers O.P."/>
        </authorList>
    </citation>
    <scope>NUCLEOTIDE SEQUENCE [LARGE SCALE GENOMIC DNA]</scope>
    <source>
        <strain evidence="4 8">B4122</strain>
    </source>
</reference>
<evidence type="ECO:0000313" key="8">
    <source>
        <dbReference type="Proteomes" id="UP000076442"/>
    </source>
</evidence>
<proteinExistence type="predicted"/>
<feature type="domain" description="Spore coat protein X/V" evidence="1">
    <location>
        <begin position="6"/>
        <end position="63"/>
    </location>
</feature>
<protein>
    <submittedName>
        <fullName evidence="2">CotV_BACSU</fullName>
    </submittedName>
    <submittedName>
        <fullName evidence="3 5">Spore coat protein</fullName>
    </submittedName>
    <submittedName>
        <fullName evidence="4">Spore coat protein V</fullName>
    </submittedName>
</protein>
<dbReference type="RefSeq" id="WP_003244871.1">
    <property type="nucleotide sequence ID" value="NZ_AP024621.1"/>
</dbReference>
<evidence type="ECO:0000313" key="6">
    <source>
        <dbReference type="EMBL" id="WHM20842.1"/>
    </source>
</evidence>
<evidence type="ECO:0000313" key="3">
    <source>
        <dbReference type="EMBL" id="KIU12123.1"/>
    </source>
</evidence>
<reference evidence="6" key="6">
    <citation type="submission" date="2023-05" db="EMBL/GenBank/DDBJ databases">
        <title>Complete genome sequence of Bacillus subtilis SRCM117797 isolated from Soybean paste.</title>
        <authorList>
            <person name="Abraha H.B."/>
            <person name="Kim K.-P."/>
            <person name="Ryu M.-S."/>
            <person name="Jeong D.-Y."/>
        </authorList>
    </citation>
    <scope>NUCLEOTIDE SEQUENCE</scope>
    <source>
        <strain evidence="6">SRCM117797</strain>
    </source>
</reference>
<evidence type="ECO:0000259" key="1">
    <source>
        <dbReference type="Pfam" id="PF07552"/>
    </source>
</evidence>
<dbReference type="GO" id="GO:0031160">
    <property type="term" value="C:spore wall"/>
    <property type="evidence" value="ECO:0007669"/>
    <property type="project" value="InterPro"/>
</dbReference>
<reference evidence="3 7" key="3">
    <citation type="submission" date="2014-12" db="EMBL/GenBank/DDBJ databases">
        <title>Comparative genome analysis of Bacillus coagulans HM-08, Clostridium butyricum HM-68, Bacillus subtilis HM-66 and Bacillus licheniformis BL-09.</title>
        <authorList>
            <person name="Zhang H."/>
        </authorList>
    </citation>
    <scope>NUCLEOTIDE SEQUENCE [LARGE SCALE GENOMIC DNA]</scope>
    <source>
        <strain evidence="3 7">HM-66</strain>
    </source>
</reference>
<dbReference type="EMBL" id="JAGFPW010000017">
    <property type="protein sequence ID" value="MBO3795924.1"/>
    <property type="molecule type" value="Genomic_DNA"/>
</dbReference>
<reference evidence="2" key="2">
    <citation type="submission" date="1997-06" db="EMBL/GenBank/DDBJ databases">
        <title>Bacillus subtilis, genome sequencing.</title>
        <authorList>
            <person name="Joris B."/>
            <person name="Wanbutt R."/>
            <person name="Lardinois S."/>
            <person name="Brans A."/>
        </authorList>
    </citation>
    <scope>NUCLEOTIDE SEQUENCE</scope>
    <source>
        <strain evidence="2">168</strain>
    </source>
</reference>
<dbReference type="RefSeq" id="NP_389060.1">
    <property type="nucleotide sequence ID" value="NC_000964.3"/>
</dbReference>
<dbReference type="Proteomes" id="UP001229422">
    <property type="component" value="Chromosome"/>
</dbReference>
<dbReference type="PATRIC" id="fig|1423.173.peg.1003"/>
<dbReference type="InterPro" id="IPR011428">
    <property type="entry name" value="Spore_coat_X/V"/>
</dbReference>
<gene>
    <name evidence="2" type="primary">cotV</name>
    <name evidence="4" type="ORF">B4122_0717</name>
    <name evidence="5" type="ORF">J5227_16810</name>
    <name evidence="6" type="ORF">QL281_18925</name>
    <name evidence="3" type="ORF">SC09_Contig19orf00497</name>
</gene>
<reference evidence="2" key="1">
    <citation type="journal article" date="1993" name="J. Bacteriol.">
        <title>Cloning and characterization of a cluster of genes encoding polypeptides present in the insoluble fraction of the spore coat of Bacillus subtilis.</title>
        <authorList>
            <person name="Zhang J."/>
            <person name="Fitz-James P.C."/>
            <person name="Aronson A.I."/>
        </authorList>
    </citation>
    <scope>NUCLEOTIDE SEQUENCE</scope>
    <source>
        <strain evidence="2">168</strain>
    </source>
</reference>
<dbReference type="GeneID" id="939385"/>
<keyword evidence="3" id="KW-0167">Capsid protein</keyword>
<evidence type="ECO:0000313" key="4">
    <source>
        <dbReference type="EMBL" id="KZD94960.1"/>
    </source>
</evidence>
<dbReference type="EMBL" id="LJZV01000002">
    <property type="protein sequence ID" value="KZD94960.1"/>
    <property type="molecule type" value="Genomic_DNA"/>
</dbReference>
<sequence length="128" mass="14227">MSFEEKVESLHPAIFEQLSSEFEQQIEVIDCENITIDTSHITAALSIQAFVTTMIIVATQLVIADEDLADAVASEILILDSSQIKKRTIIKIINSRNIKITLSADEIITFVQILLQVLNSILSELDVL</sequence>
<reference evidence="5" key="5">
    <citation type="submission" date="2021-03" db="EMBL/GenBank/DDBJ databases">
        <title>Isolation of Bacillus subtilis from fermented food sample.</title>
        <authorList>
            <person name="Lakshmanan V."/>
            <person name="Athira K."/>
            <person name="Rajagopal K."/>
        </authorList>
    </citation>
    <scope>NUCLEOTIDE SEQUENCE</scope>
    <source>
        <strain evidence="5">S1</strain>
    </source>
</reference>
<accession>A0A0A0YBZ8</accession>
<dbReference type="EMBL" id="JXBC01000002">
    <property type="protein sequence ID" value="KIU12123.1"/>
    <property type="molecule type" value="Genomic_DNA"/>
</dbReference>
<dbReference type="AlphaFoldDB" id="A0A0A0YBZ8"/>
<dbReference type="KEGG" id="bsu:BSU11780"/>
<keyword evidence="3" id="KW-0946">Virion</keyword>
<dbReference type="Proteomes" id="UP000076442">
    <property type="component" value="Unassembled WGS sequence"/>
</dbReference>
<dbReference type="DNASU" id="939385"/>
<dbReference type="Proteomes" id="UP000665181">
    <property type="component" value="Unassembled WGS sequence"/>
</dbReference>